<sequence>MSGSDVVRAWTGARFETATGRLGETLAADSWLVVDGGVLALDRHRRRFADAVADVGGDARAALAAVDAAMELVPEGSWSPRLDLTPDGIRLRIREAPTATGTVDVVTASRDPRTLPLRKGPDLAALAALQAQERARIGADVEPILTADGTAGRAVAEGAWSALLWWHGDALVVPAFDIPRLPSVTAAVILDLARADGVEVREARATPDDLEGREVWLANALRGIRAVSHWHGGPQLAPAERAPAWRARLESLRAPLGGALDAPIASRR</sequence>
<evidence type="ECO:0000313" key="2">
    <source>
        <dbReference type="Proteomes" id="UP001501266"/>
    </source>
</evidence>
<dbReference type="EMBL" id="BAAAKK010000001">
    <property type="protein sequence ID" value="GAA1417881.1"/>
    <property type="molecule type" value="Genomic_DNA"/>
</dbReference>
<dbReference type="InterPro" id="IPR043132">
    <property type="entry name" value="BCAT-like_C"/>
</dbReference>
<evidence type="ECO:0000313" key="1">
    <source>
        <dbReference type="EMBL" id="GAA1417881.1"/>
    </source>
</evidence>
<evidence type="ECO:0008006" key="3">
    <source>
        <dbReference type="Google" id="ProtNLM"/>
    </source>
</evidence>
<reference evidence="2" key="1">
    <citation type="journal article" date="2019" name="Int. J. Syst. Evol. Microbiol.">
        <title>The Global Catalogue of Microorganisms (GCM) 10K type strain sequencing project: providing services to taxonomists for standard genome sequencing and annotation.</title>
        <authorList>
            <consortium name="The Broad Institute Genomics Platform"/>
            <consortium name="The Broad Institute Genome Sequencing Center for Infectious Disease"/>
            <person name="Wu L."/>
            <person name="Ma J."/>
        </authorList>
    </citation>
    <scope>NUCLEOTIDE SEQUENCE [LARGE SCALE GENOMIC DNA]</scope>
    <source>
        <strain evidence="2">JCM 12398</strain>
    </source>
</reference>
<name>A0ABP4JEP8_9MICO</name>
<keyword evidence="2" id="KW-1185">Reference proteome</keyword>
<dbReference type="InterPro" id="IPR001544">
    <property type="entry name" value="Aminotrans_IV"/>
</dbReference>
<comment type="caution">
    <text evidence="1">The sequence shown here is derived from an EMBL/GenBank/DDBJ whole genome shotgun (WGS) entry which is preliminary data.</text>
</comment>
<accession>A0ABP4JEP8</accession>
<dbReference type="SUPFAM" id="SSF56752">
    <property type="entry name" value="D-aminoacid aminotransferase-like PLP-dependent enzymes"/>
    <property type="match status" value="1"/>
</dbReference>
<dbReference type="RefSeq" id="WP_343916573.1">
    <property type="nucleotide sequence ID" value="NZ_BAAAKK010000001.1"/>
</dbReference>
<gene>
    <name evidence="1" type="ORF">GCM10009640_02720</name>
</gene>
<dbReference type="Pfam" id="PF01063">
    <property type="entry name" value="Aminotran_4"/>
    <property type="match status" value="1"/>
</dbReference>
<protein>
    <recommendedName>
        <fullName evidence="3">Branched-chain amino acid aminotransferase/4-amino-4-deoxychorismate lyase</fullName>
    </recommendedName>
</protein>
<organism evidence="1 2">
    <name type="scientific">Agrococcus citreus</name>
    <dbReference type="NCBI Taxonomy" id="84643"/>
    <lineage>
        <taxon>Bacteria</taxon>
        <taxon>Bacillati</taxon>
        <taxon>Actinomycetota</taxon>
        <taxon>Actinomycetes</taxon>
        <taxon>Micrococcales</taxon>
        <taxon>Microbacteriaceae</taxon>
        <taxon>Agrococcus</taxon>
    </lineage>
</organism>
<dbReference type="Proteomes" id="UP001501266">
    <property type="component" value="Unassembled WGS sequence"/>
</dbReference>
<dbReference type="Gene3D" id="3.20.10.10">
    <property type="entry name" value="D-amino Acid Aminotransferase, subunit A, domain 2"/>
    <property type="match status" value="1"/>
</dbReference>
<proteinExistence type="predicted"/>
<dbReference type="InterPro" id="IPR036038">
    <property type="entry name" value="Aminotransferase-like"/>
</dbReference>